<organism evidence="2 3">
    <name type="scientific">Thermocrispum agreste</name>
    <dbReference type="NCBI Taxonomy" id="37925"/>
    <lineage>
        <taxon>Bacteria</taxon>
        <taxon>Bacillati</taxon>
        <taxon>Actinomycetota</taxon>
        <taxon>Actinomycetes</taxon>
        <taxon>Pseudonocardiales</taxon>
        <taxon>Pseudonocardiaceae</taxon>
        <taxon>Thermocrispum</taxon>
    </lineage>
</organism>
<gene>
    <name evidence="2" type="ORF">DIU77_008525</name>
</gene>
<dbReference type="Gene3D" id="3.20.20.140">
    <property type="entry name" value="Metal-dependent hydrolases"/>
    <property type="match status" value="1"/>
</dbReference>
<dbReference type="InterPro" id="IPR006680">
    <property type="entry name" value="Amidohydro-rel"/>
</dbReference>
<evidence type="ECO:0000313" key="3">
    <source>
        <dbReference type="Proteomes" id="UP000249324"/>
    </source>
</evidence>
<dbReference type="Pfam" id="PF01979">
    <property type="entry name" value="Amidohydro_1"/>
    <property type="match status" value="1"/>
</dbReference>
<dbReference type="Proteomes" id="UP000249324">
    <property type="component" value="Unassembled WGS sequence"/>
</dbReference>
<dbReference type="SUPFAM" id="SSF51556">
    <property type="entry name" value="Metallo-dependent hydrolases"/>
    <property type="match status" value="1"/>
</dbReference>
<dbReference type="AlphaFoldDB" id="A0ABD6FGN8"/>
<evidence type="ECO:0000313" key="2">
    <source>
        <dbReference type="EMBL" id="MFO7192274.1"/>
    </source>
</evidence>
<dbReference type="Gene3D" id="2.30.40.10">
    <property type="entry name" value="Urease, subunit C, domain 1"/>
    <property type="match status" value="1"/>
</dbReference>
<dbReference type="InterPro" id="IPR032466">
    <property type="entry name" value="Metal_Hydrolase"/>
</dbReference>
<sequence>MTSSLPPLHLSGVVLPDGVRRDIWVADGRISFTEVPGARTIATDVWILPGLVDAHCHIGIGPGGPITDLAEAEQQAIVERDAGVFLIRDCGAPLDTSGLQGRADLPRIIRAGRHLARPKRYLRGFAIDLEEPERLPEVVAEQVAYGDGWVKLVGDWIDREIGDLAPLWPDDVLDQAVKVAHEAGGKVTAHVFGEAALPGLLAAGVDCIEHGTGLTDETIAEMVRRGIPLVPTLTNIANFPDIAAQAVKYPVYAQHMLDLHRRNPDVIAACIDAGVELFAGTDAGSVVAHGRIVDEIELLHAAGLSTTEAIGAASWRAREWLGYSGIVDGGEADLLAFDADPREDIGVLRRPVCGVLRGAVVR</sequence>
<evidence type="ECO:0000259" key="1">
    <source>
        <dbReference type="Pfam" id="PF01979"/>
    </source>
</evidence>
<dbReference type="EMBL" id="QGUI02000086">
    <property type="protein sequence ID" value="MFO7192274.1"/>
    <property type="molecule type" value="Genomic_DNA"/>
</dbReference>
<dbReference type="PANTHER" id="PTHR43135:SF4">
    <property type="entry name" value="AMIDOHYDROLASE-RELATED DOMAIN-CONTAINING PROTEIN"/>
    <property type="match status" value="1"/>
</dbReference>
<accession>A0ABD6FGN8</accession>
<protein>
    <submittedName>
        <fullName evidence="2">Amidohydrolase family protein</fullName>
    </submittedName>
</protein>
<proteinExistence type="predicted"/>
<dbReference type="InterPro" id="IPR051781">
    <property type="entry name" value="Metallo-dep_Hydrolase"/>
</dbReference>
<name>A0ABD6FGN8_9PSEU</name>
<comment type="caution">
    <text evidence="2">The sequence shown here is derived from an EMBL/GenBank/DDBJ whole genome shotgun (WGS) entry which is preliminary data.</text>
</comment>
<dbReference type="PANTHER" id="PTHR43135">
    <property type="entry name" value="ALPHA-D-RIBOSE 1-METHYLPHOSPHONATE 5-TRIPHOSPHATE DIPHOSPHATASE"/>
    <property type="match status" value="1"/>
</dbReference>
<reference evidence="2 3" key="1">
    <citation type="journal article" date="2021" name="BMC Genomics">
        <title>Genome-resolved metagenome and metatranscriptome analyses of thermophilic composting reveal key bacterial players and their metabolic interactions.</title>
        <authorList>
            <person name="Braga L.P.P."/>
            <person name="Pereira R.V."/>
            <person name="Martins L.F."/>
            <person name="Moura L.M.S."/>
            <person name="Sanchez F.B."/>
            <person name="Patane J.S.L."/>
            <person name="da Silva A.M."/>
            <person name="Setubal J.C."/>
        </authorList>
    </citation>
    <scope>NUCLEOTIDE SEQUENCE [LARGE SCALE GENOMIC DNA]</scope>
    <source>
        <strain evidence="2">ZC4RG45</strain>
    </source>
</reference>
<feature type="domain" description="Amidohydrolase-related" evidence="1">
    <location>
        <begin position="46"/>
        <end position="350"/>
    </location>
</feature>
<dbReference type="InterPro" id="IPR011059">
    <property type="entry name" value="Metal-dep_hydrolase_composite"/>
</dbReference>